<name>A0AAW0JT59_MYOGA</name>
<evidence type="ECO:0000256" key="1">
    <source>
        <dbReference type="SAM" id="MobiDB-lite"/>
    </source>
</evidence>
<evidence type="ECO:0000313" key="3">
    <source>
        <dbReference type="Proteomes" id="UP001488838"/>
    </source>
</evidence>
<feature type="region of interest" description="Disordered" evidence="1">
    <location>
        <begin position="1"/>
        <end position="23"/>
    </location>
</feature>
<proteinExistence type="predicted"/>
<sequence length="83" mass="8961">KALRPGQPRPSAPAPGWTPASSFTSCRPLRLRSLSRVGGPSGLYPVPQGRRGYGKFGYWRGPGSAFEVFWKLPGPPVRTPPTT</sequence>
<feature type="non-terminal residue" evidence="2">
    <location>
        <position position="1"/>
    </location>
</feature>
<dbReference type="AlphaFoldDB" id="A0AAW0JT59"/>
<keyword evidence="3" id="KW-1185">Reference proteome</keyword>
<accession>A0AAW0JT59</accession>
<gene>
    <name evidence="2" type="ORF">U0070_012737</name>
</gene>
<evidence type="ECO:0000313" key="2">
    <source>
        <dbReference type="EMBL" id="KAK7829266.1"/>
    </source>
</evidence>
<protein>
    <submittedName>
        <fullName evidence="2">Uncharacterized protein</fullName>
    </submittedName>
</protein>
<organism evidence="2 3">
    <name type="scientific">Myodes glareolus</name>
    <name type="common">Bank vole</name>
    <name type="synonym">Clethrionomys glareolus</name>
    <dbReference type="NCBI Taxonomy" id="447135"/>
    <lineage>
        <taxon>Eukaryota</taxon>
        <taxon>Metazoa</taxon>
        <taxon>Chordata</taxon>
        <taxon>Craniata</taxon>
        <taxon>Vertebrata</taxon>
        <taxon>Euteleostomi</taxon>
        <taxon>Mammalia</taxon>
        <taxon>Eutheria</taxon>
        <taxon>Euarchontoglires</taxon>
        <taxon>Glires</taxon>
        <taxon>Rodentia</taxon>
        <taxon>Myomorpha</taxon>
        <taxon>Muroidea</taxon>
        <taxon>Cricetidae</taxon>
        <taxon>Arvicolinae</taxon>
        <taxon>Myodes</taxon>
    </lineage>
</organism>
<reference evidence="2 3" key="1">
    <citation type="journal article" date="2023" name="bioRxiv">
        <title>Conserved and derived expression patterns and positive selection on dental genes reveal complex evolutionary context of ever-growing rodent molars.</title>
        <authorList>
            <person name="Calamari Z.T."/>
            <person name="Song A."/>
            <person name="Cohen E."/>
            <person name="Akter M."/>
            <person name="Roy R.D."/>
            <person name="Hallikas O."/>
            <person name="Christensen M.M."/>
            <person name="Li P."/>
            <person name="Marangoni P."/>
            <person name="Jernvall J."/>
            <person name="Klein O.D."/>
        </authorList>
    </citation>
    <scope>NUCLEOTIDE SEQUENCE [LARGE SCALE GENOMIC DNA]</scope>
    <source>
        <strain evidence="2">V071</strain>
    </source>
</reference>
<dbReference type="EMBL" id="JBBHLL010000022">
    <property type="protein sequence ID" value="KAK7829266.1"/>
    <property type="molecule type" value="Genomic_DNA"/>
</dbReference>
<dbReference type="Proteomes" id="UP001488838">
    <property type="component" value="Unassembled WGS sequence"/>
</dbReference>
<comment type="caution">
    <text evidence="2">The sequence shown here is derived from an EMBL/GenBank/DDBJ whole genome shotgun (WGS) entry which is preliminary data.</text>
</comment>